<dbReference type="STRING" id="45235.A0A2K3QQ12"/>
<dbReference type="Proteomes" id="UP000236621">
    <property type="component" value="Unassembled WGS sequence"/>
</dbReference>
<organism evidence="3 4">
    <name type="scientific">Tolypocladium capitatum</name>
    <dbReference type="NCBI Taxonomy" id="45235"/>
    <lineage>
        <taxon>Eukaryota</taxon>
        <taxon>Fungi</taxon>
        <taxon>Dikarya</taxon>
        <taxon>Ascomycota</taxon>
        <taxon>Pezizomycotina</taxon>
        <taxon>Sordariomycetes</taxon>
        <taxon>Hypocreomycetidae</taxon>
        <taxon>Hypocreales</taxon>
        <taxon>Ophiocordycipitaceae</taxon>
        <taxon>Tolypocladium</taxon>
    </lineage>
</organism>
<sequence length="267" mass="28707">MRPRRDRTDAEPTRDEPPGAAEPRRPIAHATKELSWVDDKSILPQQYTFYREDTPPPWPPDDAGTEPGQRPWSRGDGYDDGYAYDRVAPPAPIPASTIWGLRRRIFNVLLAVSLVVVVGIVVGVGVGVGVGSKRQAADSQQQQTPVTTTPPSSQASSSSTSDDDVPTAVVACPTANNTKYLDARTRKTFLRICGIDYTGPGQAVDLGAVLATSMQECMADCAGYPGCTACGWGVIPGDTGTAHRCWLKGDLQKAHVVRTGWDFAILQ</sequence>
<evidence type="ECO:0008006" key="5">
    <source>
        <dbReference type="Google" id="ProtNLM"/>
    </source>
</evidence>
<reference evidence="3 4" key="1">
    <citation type="submission" date="2017-08" db="EMBL/GenBank/DDBJ databases">
        <title>Harnessing the power of phylogenomics to disentangle the directionality and signatures of interkingdom host jumping in the parasitic fungal genus Tolypocladium.</title>
        <authorList>
            <person name="Quandt C.A."/>
            <person name="Patterson W."/>
            <person name="Spatafora J.W."/>
        </authorList>
    </citation>
    <scope>NUCLEOTIDE SEQUENCE [LARGE SCALE GENOMIC DNA]</scope>
    <source>
        <strain evidence="3 4">CBS 113982</strain>
    </source>
</reference>
<evidence type="ECO:0000313" key="3">
    <source>
        <dbReference type="EMBL" id="PNY29607.1"/>
    </source>
</evidence>
<accession>A0A2K3QQ12</accession>
<name>A0A2K3QQ12_9HYPO</name>
<feature type="region of interest" description="Disordered" evidence="1">
    <location>
        <begin position="1"/>
        <end position="30"/>
    </location>
</feature>
<keyword evidence="2" id="KW-0812">Transmembrane</keyword>
<gene>
    <name evidence="3" type="ORF">TCAP_00477</name>
</gene>
<dbReference type="OrthoDB" id="3499003at2759"/>
<feature type="region of interest" description="Disordered" evidence="1">
    <location>
        <begin position="134"/>
        <end position="165"/>
    </location>
</feature>
<protein>
    <recommendedName>
        <fullName evidence="5">Apple domain-containing protein</fullName>
    </recommendedName>
</protein>
<keyword evidence="2" id="KW-1133">Transmembrane helix</keyword>
<keyword evidence="4" id="KW-1185">Reference proteome</keyword>
<evidence type="ECO:0000313" key="4">
    <source>
        <dbReference type="Proteomes" id="UP000236621"/>
    </source>
</evidence>
<proteinExistence type="predicted"/>
<comment type="caution">
    <text evidence="3">The sequence shown here is derived from an EMBL/GenBank/DDBJ whole genome shotgun (WGS) entry which is preliminary data.</text>
</comment>
<feature type="transmembrane region" description="Helical" evidence="2">
    <location>
        <begin position="108"/>
        <end position="130"/>
    </location>
</feature>
<feature type="compositionally biased region" description="Low complexity" evidence="1">
    <location>
        <begin position="138"/>
        <end position="165"/>
    </location>
</feature>
<dbReference type="Gene3D" id="3.50.4.10">
    <property type="entry name" value="Hepatocyte Growth Factor"/>
    <property type="match status" value="1"/>
</dbReference>
<keyword evidence="2" id="KW-0472">Membrane</keyword>
<dbReference type="EMBL" id="NRSZ01000085">
    <property type="protein sequence ID" value="PNY29607.1"/>
    <property type="molecule type" value="Genomic_DNA"/>
</dbReference>
<dbReference type="AlphaFoldDB" id="A0A2K3QQ12"/>
<feature type="region of interest" description="Disordered" evidence="1">
    <location>
        <begin position="46"/>
        <end position="77"/>
    </location>
</feature>
<evidence type="ECO:0000256" key="2">
    <source>
        <dbReference type="SAM" id="Phobius"/>
    </source>
</evidence>
<evidence type="ECO:0000256" key="1">
    <source>
        <dbReference type="SAM" id="MobiDB-lite"/>
    </source>
</evidence>